<keyword evidence="3 8" id="KW-0540">Nuclease</keyword>
<keyword evidence="4 8" id="KW-0479">Metal-binding</keyword>
<feature type="binding site" evidence="8">
    <location>
        <position position="97"/>
    </location>
    <ligand>
        <name>Mg(2+)</name>
        <dbReference type="ChEBI" id="CHEBI:18420"/>
    </ligand>
</feature>
<accession>A0A8B0SJQ5</accession>
<evidence type="ECO:0000313" key="10">
    <source>
        <dbReference type="EMBL" id="MBO0613493.1"/>
    </source>
</evidence>
<evidence type="ECO:0000313" key="11">
    <source>
        <dbReference type="EMBL" id="QTX11079.1"/>
    </source>
</evidence>
<dbReference type="EMBL" id="CP072748">
    <property type="protein sequence ID" value="QTX11079.1"/>
    <property type="molecule type" value="Genomic_DNA"/>
</dbReference>
<evidence type="ECO:0000256" key="8">
    <source>
        <dbReference type="HAMAP-Rule" id="MF_00265"/>
    </source>
</evidence>
<dbReference type="PANTHER" id="PTHR33653:SF1">
    <property type="entry name" value="RIBONUCLEASE VAPC2"/>
    <property type="match status" value="1"/>
</dbReference>
<comment type="cofactor">
    <cofactor evidence="1 8">
        <name>Mg(2+)</name>
        <dbReference type="ChEBI" id="CHEBI:18420"/>
    </cofactor>
</comment>
<sequence>MWLLDTNAWIAYLGKKPSPVHQRVAAAPQGTVLLCDVVKGELLFGAYNSARQTENFTRLHTLFAVVDSLPFDGKAADHFGEIRAYLKKQGKPIGPYDLQIAAIARACDLTLVTHNTDEFKRVPDLRLEDWEL</sequence>
<dbReference type="Pfam" id="PF01850">
    <property type="entry name" value="PIN"/>
    <property type="match status" value="1"/>
</dbReference>
<keyword evidence="6 8" id="KW-0460">Magnesium</keyword>
<dbReference type="InterPro" id="IPR029060">
    <property type="entry name" value="PIN-like_dom_sf"/>
</dbReference>
<dbReference type="EMBL" id="JAFMPM010000006">
    <property type="protein sequence ID" value="MBO0613493.1"/>
    <property type="molecule type" value="Genomic_DNA"/>
</dbReference>
<dbReference type="GO" id="GO:0016787">
    <property type="term" value="F:hydrolase activity"/>
    <property type="evidence" value="ECO:0007669"/>
    <property type="project" value="UniProtKB-KW"/>
</dbReference>
<dbReference type="RefSeq" id="WP_207251185.1">
    <property type="nucleotide sequence ID" value="NZ_JAFMPM010000006.1"/>
</dbReference>
<dbReference type="AlphaFoldDB" id="A0A8B0SJQ5"/>
<evidence type="ECO:0000256" key="2">
    <source>
        <dbReference type="ARBA" id="ARBA00022649"/>
    </source>
</evidence>
<dbReference type="EC" id="3.1.-.-" evidence="8"/>
<dbReference type="CDD" id="cd09881">
    <property type="entry name" value="PIN_VapC4-5_FitB-like"/>
    <property type="match status" value="1"/>
</dbReference>
<dbReference type="GO" id="GO:0090729">
    <property type="term" value="F:toxin activity"/>
    <property type="evidence" value="ECO:0007669"/>
    <property type="project" value="UniProtKB-KW"/>
</dbReference>
<dbReference type="GO" id="GO:0004540">
    <property type="term" value="F:RNA nuclease activity"/>
    <property type="evidence" value="ECO:0007669"/>
    <property type="project" value="InterPro"/>
</dbReference>
<keyword evidence="5 8" id="KW-0378">Hydrolase</keyword>
<evidence type="ECO:0000256" key="1">
    <source>
        <dbReference type="ARBA" id="ARBA00001946"/>
    </source>
</evidence>
<dbReference type="HAMAP" id="MF_00265">
    <property type="entry name" value="VapC_Nob1"/>
    <property type="match status" value="1"/>
</dbReference>
<evidence type="ECO:0000256" key="7">
    <source>
        <dbReference type="ARBA" id="ARBA00038093"/>
    </source>
</evidence>
<dbReference type="InterPro" id="IPR002716">
    <property type="entry name" value="PIN_dom"/>
</dbReference>
<dbReference type="Gene3D" id="3.40.50.1010">
    <property type="entry name" value="5'-nuclease"/>
    <property type="match status" value="1"/>
</dbReference>
<protein>
    <recommendedName>
        <fullName evidence="8">Ribonuclease VapC</fullName>
        <shortName evidence="8">RNase VapC</shortName>
        <ecNumber evidence="8">3.1.-.-</ecNumber>
    </recommendedName>
    <alternativeName>
        <fullName evidence="8">Toxin VapC</fullName>
    </alternativeName>
</protein>
<feature type="domain" description="PIN" evidence="9">
    <location>
        <begin position="3"/>
        <end position="124"/>
    </location>
</feature>
<comment type="function">
    <text evidence="8">Toxic component of a toxin-antitoxin (TA) system. An RNase.</text>
</comment>
<reference evidence="11" key="2">
    <citation type="submission" date="2021-04" db="EMBL/GenBank/DDBJ databases">
        <title>Complete Genome and methylome analysis of Thiothrix fructosivorans ATCC 49748.</title>
        <authorList>
            <person name="Fomenkov A."/>
            <person name="Sun L."/>
            <person name="Vincze T."/>
            <person name="Grabovich M.Y."/>
            <person name="Roberts R.J."/>
        </authorList>
    </citation>
    <scope>NUCLEOTIDE SEQUENCE</scope>
    <source>
        <strain evidence="11">ATCC 49748</strain>
    </source>
</reference>
<dbReference type="SUPFAM" id="SSF88723">
    <property type="entry name" value="PIN domain-like"/>
    <property type="match status" value="1"/>
</dbReference>
<dbReference type="InterPro" id="IPR022907">
    <property type="entry name" value="VapC_family"/>
</dbReference>
<keyword evidence="8" id="KW-0800">Toxin</keyword>
<evidence type="ECO:0000256" key="3">
    <source>
        <dbReference type="ARBA" id="ARBA00022722"/>
    </source>
</evidence>
<evidence type="ECO:0000256" key="4">
    <source>
        <dbReference type="ARBA" id="ARBA00022723"/>
    </source>
</evidence>
<evidence type="ECO:0000313" key="12">
    <source>
        <dbReference type="Proteomes" id="UP000664466"/>
    </source>
</evidence>
<evidence type="ECO:0000256" key="6">
    <source>
        <dbReference type="ARBA" id="ARBA00022842"/>
    </source>
</evidence>
<reference evidence="10 12" key="1">
    <citation type="submission" date="2021-03" db="EMBL/GenBank/DDBJ databases">
        <title>Draft genome and methylome analysis of Thiotrix fructosivoruns ATCC 49748.</title>
        <authorList>
            <person name="Fomenkov A."/>
            <person name="Grabovich M.Y."/>
            <person name="Roberts R.J."/>
        </authorList>
    </citation>
    <scope>NUCLEOTIDE SEQUENCE [LARGE SCALE GENOMIC DNA]</scope>
    <source>
        <strain evidence="10 12">ATCC 49748</strain>
    </source>
</reference>
<evidence type="ECO:0000256" key="5">
    <source>
        <dbReference type="ARBA" id="ARBA00022801"/>
    </source>
</evidence>
<keyword evidence="12" id="KW-1185">Reference proteome</keyword>
<proteinExistence type="inferred from homology"/>
<dbReference type="Proteomes" id="UP000664466">
    <property type="component" value="Unassembled WGS sequence"/>
</dbReference>
<evidence type="ECO:0000259" key="9">
    <source>
        <dbReference type="Pfam" id="PF01850"/>
    </source>
</evidence>
<dbReference type="GO" id="GO:0000287">
    <property type="term" value="F:magnesium ion binding"/>
    <property type="evidence" value="ECO:0007669"/>
    <property type="project" value="UniProtKB-UniRule"/>
</dbReference>
<gene>
    <name evidence="8" type="primary">vapC</name>
    <name evidence="11" type="ORF">J1836_001540</name>
    <name evidence="10" type="ORF">J1836_11275</name>
</gene>
<keyword evidence="2 8" id="KW-1277">Toxin-antitoxin system</keyword>
<dbReference type="InterPro" id="IPR050556">
    <property type="entry name" value="Type_II_TA_system_RNase"/>
</dbReference>
<organism evidence="11">
    <name type="scientific">Thiothrix fructosivorans</name>
    <dbReference type="NCBI Taxonomy" id="111770"/>
    <lineage>
        <taxon>Bacteria</taxon>
        <taxon>Pseudomonadati</taxon>
        <taxon>Pseudomonadota</taxon>
        <taxon>Gammaproteobacteria</taxon>
        <taxon>Thiotrichales</taxon>
        <taxon>Thiotrichaceae</taxon>
        <taxon>Thiothrix</taxon>
    </lineage>
</organism>
<feature type="binding site" evidence="8">
    <location>
        <position position="5"/>
    </location>
    <ligand>
        <name>Mg(2+)</name>
        <dbReference type="ChEBI" id="CHEBI:18420"/>
    </ligand>
</feature>
<dbReference type="PANTHER" id="PTHR33653">
    <property type="entry name" value="RIBONUCLEASE VAPC2"/>
    <property type="match status" value="1"/>
</dbReference>
<comment type="similarity">
    <text evidence="7 8">Belongs to the PINc/VapC protein family.</text>
</comment>
<name>A0A8B0SJQ5_9GAMM</name>